<dbReference type="AlphaFoldDB" id="A0AAD3S8D8"/>
<gene>
    <name evidence="1" type="ORF">Nepgr_008150</name>
</gene>
<evidence type="ECO:0000313" key="1">
    <source>
        <dbReference type="EMBL" id="GMH06310.1"/>
    </source>
</evidence>
<name>A0AAD3S8D8_NEPGR</name>
<proteinExistence type="predicted"/>
<protein>
    <submittedName>
        <fullName evidence="1">Uncharacterized protein</fullName>
    </submittedName>
</protein>
<sequence>MACFACKSEMSWGVLQIPRLRCARVKRLLAVDRSIPVLLMINLFKIYPRYVERQSRGKGSVRRVVKLSEPQVLNDPVVILIDLCHDRLTVHNHCCLVFSNSGKVDYAVEPFSYILPGKKKLELLTEIGVHSSHLYNI</sequence>
<evidence type="ECO:0000313" key="2">
    <source>
        <dbReference type="Proteomes" id="UP001279734"/>
    </source>
</evidence>
<comment type="caution">
    <text evidence="1">The sequence shown here is derived from an EMBL/GenBank/DDBJ whole genome shotgun (WGS) entry which is preliminary data.</text>
</comment>
<accession>A0AAD3S8D8</accession>
<dbReference type="EMBL" id="BSYO01000006">
    <property type="protein sequence ID" value="GMH06310.1"/>
    <property type="molecule type" value="Genomic_DNA"/>
</dbReference>
<keyword evidence="2" id="KW-1185">Reference proteome</keyword>
<dbReference type="Proteomes" id="UP001279734">
    <property type="component" value="Unassembled WGS sequence"/>
</dbReference>
<organism evidence="1 2">
    <name type="scientific">Nepenthes gracilis</name>
    <name type="common">Slender pitcher plant</name>
    <dbReference type="NCBI Taxonomy" id="150966"/>
    <lineage>
        <taxon>Eukaryota</taxon>
        <taxon>Viridiplantae</taxon>
        <taxon>Streptophyta</taxon>
        <taxon>Embryophyta</taxon>
        <taxon>Tracheophyta</taxon>
        <taxon>Spermatophyta</taxon>
        <taxon>Magnoliopsida</taxon>
        <taxon>eudicotyledons</taxon>
        <taxon>Gunneridae</taxon>
        <taxon>Pentapetalae</taxon>
        <taxon>Caryophyllales</taxon>
        <taxon>Nepenthaceae</taxon>
        <taxon>Nepenthes</taxon>
    </lineage>
</organism>
<reference evidence="1" key="1">
    <citation type="submission" date="2023-05" db="EMBL/GenBank/DDBJ databases">
        <title>Nepenthes gracilis genome sequencing.</title>
        <authorList>
            <person name="Fukushima K."/>
        </authorList>
    </citation>
    <scope>NUCLEOTIDE SEQUENCE</scope>
    <source>
        <strain evidence="1">SING2019-196</strain>
    </source>
</reference>